<dbReference type="OrthoDB" id="2193432at2759"/>
<feature type="compositionally biased region" description="Basic and acidic residues" evidence="4">
    <location>
        <begin position="678"/>
        <end position="688"/>
    </location>
</feature>
<feature type="compositionally biased region" description="Polar residues" evidence="4">
    <location>
        <begin position="795"/>
        <end position="807"/>
    </location>
</feature>
<evidence type="ECO:0008006" key="7">
    <source>
        <dbReference type="Google" id="ProtNLM"/>
    </source>
</evidence>
<feature type="region of interest" description="Disordered" evidence="4">
    <location>
        <begin position="773"/>
        <end position="893"/>
    </location>
</feature>
<keyword evidence="2" id="KW-0547">Nucleotide-binding</keyword>
<feature type="compositionally biased region" description="Basic and acidic residues" evidence="4">
    <location>
        <begin position="859"/>
        <end position="893"/>
    </location>
</feature>
<feature type="region of interest" description="Disordered" evidence="4">
    <location>
        <begin position="82"/>
        <end position="125"/>
    </location>
</feature>
<evidence type="ECO:0000256" key="4">
    <source>
        <dbReference type="SAM" id="MobiDB-lite"/>
    </source>
</evidence>
<feature type="compositionally biased region" description="Basic and acidic residues" evidence="4">
    <location>
        <begin position="709"/>
        <end position="726"/>
    </location>
</feature>
<protein>
    <recommendedName>
        <fullName evidence="7">AFG1-like ATPase</fullName>
    </recommendedName>
</protein>
<evidence type="ECO:0000313" key="6">
    <source>
        <dbReference type="Proteomes" id="UP000245783"/>
    </source>
</evidence>
<dbReference type="GO" id="GO:0005739">
    <property type="term" value="C:mitochondrion"/>
    <property type="evidence" value="ECO:0007669"/>
    <property type="project" value="TreeGrafter"/>
</dbReference>
<dbReference type="InterPro" id="IPR027417">
    <property type="entry name" value="P-loop_NTPase"/>
</dbReference>
<gene>
    <name evidence="5" type="ORF">IE81DRAFT_366448</name>
</gene>
<feature type="compositionally biased region" description="Low complexity" evidence="4">
    <location>
        <begin position="823"/>
        <end position="834"/>
    </location>
</feature>
<name>A0A316VYJ3_9BASI</name>
<dbReference type="Pfam" id="PF03969">
    <property type="entry name" value="AFG1_ATPase"/>
    <property type="match status" value="2"/>
</dbReference>
<sequence length="893" mass="100145">MLSVRRPVSGKVCGAPSSMVMSSRPLICFEPFLQSWKIKARLVAERSRSFHATPHSSYRLADGQCQHTYRLAQTFQVRSISSPSAYTGTRPGESYAPSERERRAPALEGTNQSTAHSARTSTTELSSTDPLDVYLSLVERGFVRKDDEQIRVMVKLRDLTRRLQDYTPPAHLLSRLSTASFSPSSSGTTSGPSSDQPEDTAENITALVQYLSESQSLKDLDTPRGLILIGPPGRGKTFLLDTWYEHLAVSGKFRRHYHHLLLTIYRMIFLEAERRREERQAMRSGQVVARSSARDISSSGPRRGVGVRWVRESTKSTNAASSLSALEEDEDRMTSGRGTTWKRVLEGMPFYRPDVLSKRGGGMAGSDLDSKELRPGEALQGLGQGTERSLALHTAATLFLKHGHVLLFDELQLVDVSSASLLRQILTAYWFLGGVIIASSNRLPEDLFANHVQRRALTEFLDAMRERCEVIEIGGEKDWRREWGKEKLDAEDGGEVFESRRKELSFFVQGVDDRAFEKCVLGVVGQRKGGRAEVPVYGRKVLVPLSYEATSTQAPACRFAFKDLCDTPLGPADYLSIASTYRTIILDSVPQLSLAQKNQARRLITLLDAIYEAGCDLVIRASSSPDDLFFPKEREEAAREEQDGIDADSSQLIQSETLSEALQDTEEGFRPNIGSYKEGQDRDARVGFDPDGEGEGLEHLQQRVKRGRRAEPGRLSEEQEKDRKSGDGNFMSLAIFSGEDERFSYQRAVSRLHELSRTTRQWRPFLEEEMDHWSGMSNRKSVSDAPPTKKYYSDAATTSPSYDSKTLSGEGEDFGDEAAFVGSTISSNRTSSSASRRHVKQEQDGAPRLGEQHAWGMREWGKDRLRHEDLEELPKERRKRLREERLKSASESQ</sequence>
<feature type="region of interest" description="Disordered" evidence="4">
    <location>
        <begin position="177"/>
        <end position="199"/>
    </location>
</feature>
<keyword evidence="6" id="KW-1185">Reference proteome</keyword>
<dbReference type="AlphaFoldDB" id="A0A316VYJ3"/>
<feature type="compositionally biased region" description="Polar residues" evidence="4">
    <location>
        <begin position="109"/>
        <end position="125"/>
    </location>
</feature>
<dbReference type="Gene3D" id="3.40.50.300">
    <property type="entry name" value="P-loop containing nucleotide triphosphate hydrolases"/>
    <property type="match status" value="2"/>
</dbReference>
<dbReference type="Proteomes" id="UP000245783">
    <property type="component" value="Unassembled WGS sequence"/>
</dbReference>
<dbReference type="GeneID" id="37038881"/>
<dbReference type="PANTHER" id="PTHR12169:SF2">
    <property type="entry name" value="AFG1P"/>
    <property type="match status" value="1"/>
</dbReference>
<dbReference type="InterPro" id="IPR005654">
    <property type="entry name" value="ATPase_AFG1-like"/>
</dbReference>
<evidence type="ECO:0000256" key="2">
    <source>
        <dbReference type="ARBA" id="ARBA00022741"/>
    </source>
</evidence>
<dbReference type="RefSeq" id="XP_025369866.1">
    <property type="nucleotide sequence ID" value="XM_025517011.1"/>
</dbReference>
<dbReference type="GO" id="GO:0016887">
    <property type="term" value="F:ATP hydrolysis activity"/>
    <property type="evidence" value="ECO:0007669"/>
    <property type="project" value="InterPro"/>
</dbReference>
<comment type="similarity">
    <text evidence="1">Belongs to the AFG1 ATPase family.</text>
</comment>
<reference evidence="5 6" key="1">
    <citation type="journal article" date="2018" name="Mol. Biol. Evol.">
        <title>Broad Genomic Sampling Reveals a Smut Pathogenic Ancestry of the Fungal Clade Ustilaginomycotina.</title>
        <authorList>
            <person name="Kijpornyongpan T."/>
            <person name="Mondo S.J."/>
            <person name="Barry K."/>
            <person name="Sandor L."/>
            <person name="Lee J."/>
            <person name="Lipzen A."/>
            <person name="Pangilinan J."/>
            <person name="LaButti K."/>
            <person name="Hainaut M."/>
            <person name="Henrissat B."/>
            <person name="Grigoriev I.V."/>
            <person name="Spatafora J.W."/>
            <person name="Aime M.C."/>
        </authorList>
    </citation>
    <scope>NUCLEOTIDE SEQUENCE [LARGE SCALE GENOMIC DNA]</scope>
    <source>
        <strain evidence="5 6">MCA 4658</strain>
    </source>
</reference>
<dbReference type="NCBIfam" id="NF040713">
    <property type="entry name" value="ZapE"/>
    <property type="match status" value="1"/>
</dbReference>
<dbReference type="PANTHER" id="PTHR12169">
    <property type="entry name" value="ATPASE N2B"/>
    <property type="match status" value="1"/>
</dbReference>
<evidence type="ECO:0000256" key="1">
    <source>
        <dbReference type="ARBA" id="ARBA00010322"/>
    </source>
</evidence>
<keyword evidence="3" id="KW-0067">ATP-binding</keyword>
<dbReference type="SUPFAM" id="SSF52540">
    <property type="entry name" value="P-loop containing nucleoside triphosphate hydrolases"/>
    <property type="match status" value="1"/>
</dbReference>
<evidence type="ECO:0000256" key="3">
    <source>
        <dbReference type="ARBA" id="ARBA00022840"/>
    </source>
</evidence>
<dbReference type="InParanoid" id="A0A316VYJ3"/>
<feature type="compositionally biased region" description="Low complexity" evidence="4">
    <location>
        <begin position="177"/>
        <end position="194"/>
    </location>
</feature>
<accession>A0A316VYJ3</accession>
<dbReference type="EMBL" id="KZ819377">
    <property type="protein sequence ID" value="PWN42706.1"/>
    <property type="molecule type" value="Genomic_DNA"/>
</dbReference>
<organism evidence="5 6">
    <name type="scientific">Ceraceosorus guamensis</name>
    <dbReference type="NCBI Taxonomy" id="1522189"/>
    <lineage>
        <taxon>Eukaryota</taxon>
        <taxon>Fungi</taxon>
        <taxon>Dikarya</taxon>
        <taxon>Basidiomycota</taxon>
        <taxon>Ustilaginomycotina</taxon>
        <taxon>Exobasidiomycetes</taxon>
        <taxon>Ceraceosorales</taxon>
        <taxon>Ceraceosoraceae</taxon>
        <taxon>Ceraceosorus</taxon>
    </lineage>
</organism>
<feature type="region of interest" description="Disordered" evidence="4">
    <location>
        <begin position="660"/>
        <end position="730"/>
    </location>
</feature>
<dbReference type="GO" id="GO:0005524">
    <property type="term" value="F:ATP binding"/>
    <property type="evidence" value="ECO:0007669"/>
    <property type="project" value="UniProtKB-KW"/>
</dbReference>
<proteinExistence type="inferred from homology"/>
<evidence type="ECO:0000313" key="5">
    <source>
        <dbReference type="EMBL" id="PWN42706.1"/>
    </source>
</evidence>